<protein>
    <submittedName>
        <fullName evidence="6">Uncharacterized protein</fullName>
    </submittedName>
</protein>
<feature type="region of interest" description="Disordered" evidence="5">
    <location>
        <begin position="302"/>
        <end position="357"/>
    </location>
</feature>
<dbReference type="OrthoDB" id="26024at2"/>
<feature type="compositionally biased region" description="Basic and acidic residues" evidence="5">
    <location>
        <begin position="205"/>
        <end position="225"/>
    </location>
</feature>
<evidence type="ECO:0000256" key="2">
    <source>
        <dbReference type="ARBA" id="ARBA00022525"/>
    </source>
</evidence>
<comment type="subcellular location">
    <subcellularLocation>
        <location evidence="1">Secreted</location>
    </subcellularLocation>
</comment>
<feature type="compositionally biased region" description="Basic and acidic residues" evidence="5">
    <location>
        <begin position="134"/>
        <end position="149"/>
    </location>
</feature>
<evidence type="ECO:0000256" key="1">
    <source>
        <dbReference type="ARBA" id="ARBA00004613"/>
    </source>
</evidence>
<gene>
    <name evidence="6" type="ORF">FNH04_11515</name>
</gene>
<dbReference type="RefSeq" id="WP_152783105.1">
    <property type="nucleotide sequence ID" value="NZ_BAABEQ010000007.1"/>
</dbReference>
<dbReference type="Pfam" id="PF18884">
    <property type="entry name" value="TSP3_bac"/>
    <property type="match status" value="1"/>
</dbReference>
<evidence type="ECO:0000313" key="6">
    <source>
        <dbReference type="EMBL" id="MPY40511.1"/>
    </source>
</evidence>
<keyword evidence="2" id="KW-0964">Secreted</keyword>
<reference evidence="6 7" key="1">
    <citation type="submission" date="2019-07" db="EMBL/GenBank/DDBJ databases">
        <title>New species of Amycolatopsis and Streptomyces.</title>
        <authorList>
            <person name="Duangmal K."/>
            <person name="Teo W.F.A."/>
            <person name="Lipun K."/>
        </authorList>
    </citation>
    <scope>NUCLEOTIDE SEQUENCE [LARGE SCALE GENOMIC DNA]</scope>
    <source>
        <strain evidence="6 7">TISTR 2346</strain>
    </source>
</reference>
<comment type="caution">
    <text evidence="6">The sequence shown here is derived from an EMBL/GenBank/DDBJ whole genome shotgun (WGS) entry which is preliminary data.</text>
</comment>
<feature type="compositionally biased region" description="Acidic residues" evidence="5">
    <location>
        <begin position="168"/>
        <end position="177"/>
    </location>
</feature>
<feature type="compositionally biased region" description="Acidic residues" evidence="5">
    <location>
        <begin position="150"/>
        <end position="160"/>
    </location>
</feature>
<accession>A0A5N8VZ19</accession>
<proteinExistence type="predicted"/>
<name>A0A5N8VZ19_9ACTN</name>
<evidence type="ECO:0000256" key="4">
    <source>
        <dbReference type="ARBA" id="ARBA00022837"/>
    </source>
</evidence>
<feature type="compositionally biased region" description="Acidic residues" evidence="5">
    <location>
        <begin position="226"/>
        <end position="236"/>
    </location>
</feature>
<dbReference type="EMBL" id="VJZE01000057">
    <property type="protein sequence ID" value="MPY40511.1"/>
    <property type="molecule type" value="Genomic_DNA"/>
</dbReference>
<dbReference type="InterPro" id="IPR059100">
    <property type="entry name" value="TSP3_bac"/>
</dbReference>
<keyword evidence="4" id="KW-0106">Calcium</keyword>
<feature type="compositionally biased region" description="Acidic residues" evidence="5">
    <location>
        <begin position="333"/>
        <end position="345"/>
    </location>
</feature>
<organism evidence="6 7">
    <name type="scientific">Streptomyces phyllanthi</name>
    <dbReference type="NCBI Taxonomy" id="1803180"/>
    <lineage>
        <taxon>Bacteria</taxon>
        <taxon>Bacillati</taxon>
        <taxon>Actinomycetota</taxon>
        <taxon>Actinomycetes</taxon>
        <taxon>Kitasatosporales</taxon>
        <taxon>Streptomycetaceae</taxon>
        <taxon>Streptomyces</taxon>
    </lineage>
</organism>
<dbReference type="Proteomes" id="UP000326979">
    <property type="component" value="Unassembled WGS sequence"/>
</dbReference>
<feature type="compositionally biased region" description="Acidic residues" evidence="5">
    <location>
        <begin position="189"/>
        <end position="202"/>
    </location>
</feature>
<feature type="compositionally biased region" description="Basic and acidic residues" evidence="5">
    <location>
        <begin position="178"/>
        <end position="188"/>
    </location>
</feature>
<keyword evidence="7" id="KW-1185">Reference proteome</keyword>
<keyword evidence="3" id="KW-0732">Signal</keyword>
<feature type="compositionally biased region" description="Basic and acidic residues" evidence="5">
    <location>
        <begin position="240"/>
        <end position="255"/>
    </location>
</feature>
<evidence type="ECO:0000256" key="3">
    <source>
        <dbReference type="ARBA" id="ARBA00022729"/>
    </source>
</evidence>
<dbReference type="AlphaFoldDB" id="A0A5N8VZ19"/>
<feature type="region of interest" description="Disordered" evidence="5">
    <location>
        <begin position="134"/>
        <end position="262"/>
    </location>
</feature>
<feature type="compositionally biased region" description="Basic and acidic residues" evidence="5">
    <location>
        <begin position="307"/>
        <end position="327"/>
    </location>
</feature>
<evidence type="ECO:0000256" key="5">
    <source>
        <dbReference type="SAM" id="MobiDB-lite"/>
    </source>
</evidence>
<sequence length="357" mass="39077">MASGSSEIAVEPRDLKVFGEHLKDLAAEGVAEAPGLAAIQRKVQEIVVPDVDPAYFPGTQSLQNTLNSVRTSIGEELGALADFFVQLGDDLIDASEKYRTGEDMAEAQADELGRLLQETSEFIDVRDAKLAKIEESQTGEKSEKTNEESYRDDDEDDDGTVDNPNLDENGEVIDPDADGDKNGVKDGDQYVEGDADLNDDGELSTFEKEYGDKDNDGRLDNRDDAEGNDLEVDDTPGVDPTDHDTNDDGVDDRYAPENLGHGESVLEEKVFDPVREQNEQPTFLDGVAEFGEDVEEFFDGLENDQDFDGRPDDQDGKIEFVDKDGNGVHDNLQDSDGDGYSDEIENFAGTDPNDASR</sequence>
<evidence type="ECO:0000313" key="7">
    <source>
        <dbReference type="Proteomes" id="UP000326979"/>
    </source>
</evidence>